<dbReference type="AlphaFoldDB" id="A0A1S2LBL3"/>
<accession>A0A1S2LBL3</accession>
<keyword evidence="2" id="KW-1185">Reference proteome</keyword>
<sequence>MNFYKEILRKVRNLKVHISSPIKNNGDIRLVRITRLAKDGFTINPYFSFKENAYTHSGKFIDVTIKHLDTFIEKVTKSKVIIPDDTVNLFEGCHCFCYKFDLDQAKQSGNLYFREWDKANIAYLPSDEVVWVNNIRCTKHSPLGTHRYVNHITAKYINPDNGEQVEMFKELTADIDWVKMPLSLAVKRTDKHLIDNKKVDEQISQIYLTKEQINKLISNKFIF</sequence>
<proteinExistence type="predicted"/>
<dbReference type="OrthoDB" id="2679512at2"/>
<comment type="caution">
    <text evidence="1">The sequence shown here is derived from an EMBL/GenBank/DDBJ whole genome shotgun (WGS) entry which is preliminary data.</text>
</comment>
<dbReference type="Proteomes" id="UP000180098">
    <property type="component" value="Unassembled WGS sequence"/>
</dbReference>
<reference evidence="1 2" key="1">
    <citation type="submission" date="2016-10" db="EMBL/GenBank/DDBJ databases">
        <title>Draft genome sequences of four alkaliphilic bacteria belonging to the Anaerobacillus genus.</title>
        <authorList>
            <person name="Bassil N.M."/>
            <person name="Lloyd J.R."/>
        </authorList>
    </citation>
    <scope>NUCLEOTIDE SEQUENCE [LARGE SCALE GENOMIC DNA]</scope>
    <source>
        <strain evidence="1 2">DSM 15340</strain>
    </source>
</reference>
<name>A0A1S2LBL3_9BACI</name>
<dbReference type="RefSeq" id="WP_071314448.1">
    <property type="nucleotide sequence ID" value="NZ_MLQQ01000044.1"/>
</dbReference>
<evidence type="ECO:0000313" key="1">
    <source>
        <dbReference type="EMBL" id="OIJ09423.1"/>
    </source>
</evidence>
<dbReference type="EMBL" id="MLQQ01000044">
    <property type="protein sequence ID" value="OIJ09423.1"/>
    <property type="molecule type" value="Genomic_DNA"/>
</dbReference>
<organism evidence="1 2">
    <name type="scientific">Anaerobacillus arseniciselenatis</name>
    <dbReference type="NCBI Taxonomy" id="85682"/>
    <lineage>
        <taxon>Bacteria</taxon>
        <taxon>Bacillati</taxon>
        <taxon>Bacillota</taxon>
        <taxon>Bacilli</taxon>
        <taxon>Bacillales</taxon>
        <taxon>Bacillaceae</taxon>
        <taxon>Anaerobacillus</taxon>
    </lineage>
</organism>
<gene>
    <name evidence="1" type="ORF">BKP35_16340</name>
</gene>
<evidence type="ECO:0000313" key="2">
    <source>
        <dbReference type="Proteomes" id="UP000180098"/>
    </source>
</evidence>
<protein>
    <submittedName>
        <fullName evidence="1">Uncharacterized protein</fullName>
    </submittedName>
</protein>